<keyword evidence="7 12" id="KW-0067">ATP-binding</keyword>
<evidence type="ECO:0000256" key="2">
    <source>
        <dbReference type="ARBA" id="ARBA00022515"/>
    </source>
</evidence>
<dbReference type="Proteomes" id="UP000220527">
    <property type="component" value="Unassembled WGS sequence"/>
</dbReference>
<dbReference type="Gene3D" id="1.10.860.10">
    <property type="entry name" value="DNAb Helicase, Chain A"/>
    <property type="match status" value="1"/>
</dbReference>
<evidence type="ECO:0000256" key="12">
    <source>
        <dbReference type="RuleBase" id="RU362085"/>
    </source>
</evidence>
<dbReference type="GO" id="GO:0006269">
    <property type="term" value="P:DNA replication, synthesis of primer"/>
    <property type="evidence" value="ECO:0007669"/>
    <property type="project" value="UniProtKB-UniRule"/>
</dbReference>
<dbReference type="InterPro" id="IPR007693">
    <property type="entry name" value="DNA_helicase_DnaB-like_N"/>
</dbReference>
<comment type="similarity">
    <text evidence="1 12">Belongs to the helicase family. DnaB subfamily.</text>
</comment>
<dbReference type="InterPro" id="IPR007692">
    <property type="entry name" value="DNA_helicase_DnaB"/>
</dbReference>
<dbReference type="PANTHER" id="PTHR30153">
    <property type="entry name" value="REPLICATIVE DNA HELICASE DNAB"/>
    <property type="match status" value="1"/>
</dbReference>
<evidence type="ECO:0000256" key="6">
    <source>
        <dbReference type="ARBA" id="ARBA00022806"/>
    </source>
</evidence>
<evidence type="ECO:0000256" key="7">
    <source>
        <dbReference type="ARBA" id="ARBA00022840"/>
    </source>
</evidence>
<dbReference type="OrthoDB" id="9773982at2"/>
<keyword evidence="4 12" id="KW-0547">Nucleotide-binding</keyword>
<accession>A0A2A6RHH7</accession>
<dbReference type="InterPro" id="IPR036185">
    <property type="entry name" value="DNA_heli_DnaB-like_N_sf"/>
</dbReference>
<evidence type="ECO:0000256" key="8">
    <source>
        <dbReference type="ARBA" id="ARBA00023125"/>
    </source>
</evidence>
<proteinExistence type="inferred from homology"/>
<dbReference type="InterPro" id="IPR007694">
    <property type="entry name" value="DNA_helicase_DnaB-like_C"/>
</dbReference>
<dbReference type="GO" id="GO:0043139">
    <property type="term" value="F:5'-3' DNA helicase activity"/>
    <property type="evidence" value="ECO:0007669"/>
    <property type="project" value="UniProtKB-EC"/>
</dbReference>
<dbReference type="InterPro" id="IPR027417">
    <property type="entry name" value="P-loop_NTPase"/>
</dbReference>
<comment type="function">
    <text evidence="12">The main replicative DNA helicase, it participates in initiation and elongation during chromosome replication. Travels ahead of the DNA replisome, separating dsDNA into templates for DNA synthesis. A processive ATP-dependent 5'-3' DNA helicase it has DNA-dependent ATPase activity.</text>
</comment>
<evidence type="ECO:0000256" key="11">
    <source>
        <dbReference type="NCBIfam" id="TIGR00665"/>
    </source>
</evidence>
<dbReference type="SUPFAM" id="SSF48024">
    <property type="entry name" value="N-terminal domain of DnaB helicase"/>
    <property type="match status" value="1"/>
</dbReference>
<dbReference type="Gene3D" id="3.40.50.300">
    <property type="entry name" value="P-loop containing nucleotide triphosphate hydrolases"/>
    <property type="match status" value="1"/>
</dbReference>
<organism evidence="14 15">
    <name type="scientific">Candidatus Viridilinea mediisalina</name>
    <dbReference type="NCBI Taxonomy" id="2024553"/>
    <lineage>
        <taxon>Bacteria</taxon>
        <taxon>Bacillati</taxon>
        <taxon>Chloroflexota</taxon>
        <taxon>Chloroflexia</taxon>
        <taxon>Chloroflexales</taxon>
        <taxon>Chloroflexineae</taxon>
        <taxon>Oscillochloridaceae</taxon>
        <taxon>Candidatus Viridilinea</taxon>
    </lineage>
</organism>
<evidence type="ECO:0000256" key="1">
    <source>
        <dbReference type="ARBA" id="ARBA00008428"/>
    </source>
</evidence>
<comment type="caution">
    <text evidence="14">The sequence shown here is derived from an EMBL/GenBank/DDBJ whole genome shotgun (WGS) entry which is preliminary data.</text>
</comment>
<gene>
    <name evidence="14" type="primary">dnaB</name>
    <name evidence="14" type="ORF">CJ255_14400</name>
</gene>
<dbReference type="GO" id="GO:0005524">
    <property type="term" value="F:ATP binding"/>
    <property type="evidence" value="ECO:0007669"/>
    <property type="project" value="UniProtKB-UniRule"/>
</dbReference>
<comment type="catalytic activity">
    <reaction evidence="10 12">
        <text>ATP + H2O = ADP + phosphate + H(+)</text>
        <dbReference type="Rhea" id="RHEA:13065"/>
        <dbReference type="ChEBI" id="CHEBI:15377"/>
        <dbReference type="ChEBI" id="CHEBI:15378"/>
        <dbReference type="ChEBI" id="CHEBI:30616"/>
        <dbReference type="ChEBI" id="CHEBI:43474"/>
        <dbReference type="ChEBI" id="CHEBI:456216"/>
        <dbReference type="EC" id="5.6.2.3"/>
    </reaction>
</comment>
<dbReference type="Pfam" id="PF03796">
    <property type="entry name" value="DnaB_C"/>
    <property type="match status" value="1"/>
</dbReference>
<evidence type="ECO:0000256" key="4">
    <source>
        <dbReference type="ARBA" id="ARBA00022741"/>
    </source>
</evidence>
<dbReference type="AlphaFoldDB" id="A0A2A6RHH7"/>
<keyword evidence="9" id="KW-0413">Isomerase</keyword>
<evidence type="ECO:0000256" key="9">
    <source>
        <dbReference type="ARBA" id="ARBA00023235"/>
    </source>
</evidence>
<name>A0A2A6RHH7_9CHLR</name>
<keyword evidence="15" id="KW-1185">Reference proteome</keyword>
<dbReference type="SMART" id="SM00382">
    <property type="entry name" value="AAA"/>
    <property type="match status" value="1"/>
</dbReference>
<protein>
    <recommendedName>
        <fullName evidence="11 12">Replicative DNA helicase</fullName>
        <ecNumber evidence="11 12">5.6.2.3</ecNumber>
    </recommendedName>
</protein>
<keyword evidence="2 12" id="KW-0639">Primosome</keyword>
<evidence type="ECO:0000256" key="5">
    <source>
        <dbReference type="ARBA" id="ARBA00022801"/>
    </source>
</evidence>
<dbReference type="GO" id="GO:1990077">
    <property type="term" value="C:primosome complex"/>
    <property type="evidence" value="ECO:0007669"/>
    <property type="project" value="UniProtKB-UniRule"/>
</dbReference>
<dbReference type="EC" id="5.6.2.3" evidence="11 12"/>
<evidence type="ECO:0000256" key="10">
    <source>
        <dbReference type="ARBA" id="ARBA00048954"/>
    </source>
</evidence>
<dbReference type="NCBIfam" id="TIGR00665">
    <property type="entry name" value="DnaB"/>
    <property type="match status" value="1"/>
</dbReference>
<dbReference type="Pfam" id="PF00772">
    <property type="entry name" value="DnaB"/>
    <property type="match status" value="1"/>
</dbReference>
<dbReference type="InterPro" id="IPR003593">
    <property type="entry name" value="AAA+_ATPase"/>
</dbReference>
<sequence>MWGLALPVERSVPYDLQAERATLGSILLEREAIIAIAAWLLPEFFYLEKHALIYEAMLACYNRREPPDLATVAAELRRQERLDLVGGIAFLGELVTEVPTAVHIEYYARNVERTAVLRRLIEAGGRIAAMGYNEAEELDVTLDKAESELFTVSHRRSTQDFVPISQIVNTLFNQIEALQERRGEVAGVATGYNDLDALTGGLQNSDLIILAARPSAGKTSLALSLAYNVAMLNRATVGVFSLEMSRDQLVQRILAMHTGIDMQRLRTGNLRGDELNLAFDGMGVLSELPIYIEDTPGLSITEVRSKARRLAAESGCNLLVIDYLQLMSGRRNDSRVNEVGEISRGLKALARELNIPVIALSQLSRAVEGRQSHVPMLSDLRESGSIEQDADIVMFIYREELYDKETDKKGIAEIHIAKHRNGPLGIIPLRFEANTTRFQNLERYRAPEGF</sequence>
<dbReference type="PANTHER" id="PTHR30153:SF2">
    <property type="entry name" value="REPLICATIVE DNA HELICASE"/>
    <property type="match status" value="1"/>
</dbReference>
<dbReference type="GO" id="GO:0005829">
    <property type="term" value="C:cytosol"/>
    <property type="evidence" value="ECO:0007669"/>
    <property type="project" value="TreeGrafter"/>
</dbReference>
<dbReference type="GO" id="GO:0016887">
    <property type="term" value="F:ATP hydrolysis activity"/>
    <property type="evidence" value="ECO:0007669"/>
    <property type="project" value="RHEA"/>
</dbReference>
<dbReference type="FunFam" id="1.10.860.10:FF:000001">
    <property type="entry name" value="Replicative DNA helicase"/>
    <property type="match status" value="1"/>
</dbReference>
<feature type="domain" description="SF4 helicase" evidence="13">
    <location>
        <begin position="181"/>
        <end position="445"/>
    </location>
</feature>
<dbReference type="CDD" id="cd00984">
    <property type="entry name" value="DnaB_C"/>
    <property type="match status" value="1"/>
</dbReference>
<evidence type="ECO:0000313" key="15">
    <source>
        <dbReference type="Proteomes" id="UP000220527"/>
    </source>
</evidence>
<keyword evidence="8 12" id="KW-0238">DNA-binding</keyword>
<keyword evidence="6 12" id="KW-0347">Helicase</keyword>
<dbReference type="GO" id="GO:0042802">
    <property type="term" value="F:identical protein binding"/>
    <property type="evidence" value="ECO:0007669"/>
    <property type="project" value="UniProtKB-ARBA"/>
</dbReference>
<reference evidence="15" key="1">
    <citation type="submission" date="2017-08" db="EMBL/GenBank/DDBJ databases">
        <authorList>
            <person name="Grouzdev D.S."/>
            <person name="Gaisin V.A."/>
            <person name="Rysina M.S."/>
            <person name="Gorlenko V.M."/>
        </authorList>
    </citation>
    <scope>NUCLEOTIDE SEQUENCE [LARGE SCALE GENOMIC DNA]</scope>
    <source>
        <strain evidence="15">Kir15-3F</strain>
    </source>
</reference>
<dbReference type="PROSITE" id="PS51199">
    <property type="entry name" value="SF4_HELICASE"/>
    <property type="match status" value="1"/>
</dbReference>
<evidence type="ECO:0000259" key="13">
    <source>
        <dbReference type="PROSITE" id="PS51199"/>
    </source>
</evidence>
<dbReference type="InterPro" id="IPR016136">
    <property type="entry name" value="DNA_helicase_N/primase_C"/>
</dbReference>
<evidence type="ECO:0000256" key="3">
    <source>
        <dbReference type="ARBA" id="ARBA00022705"/>
    </source>
</evidence>
<evidence type="ECO:0000313" key="14">
    <source>
        <dbReference type="EMBL" id="PDW02339.1"/>
    </source>
</evidence>
<dbReference type="GO" id="GO:0003677">
    <property type="term" value="F:DNA binding"/>
    <property type="evidence" value="ECO:0007669"/>
    <property type="project" value="UniProtKB-UniRule"/>
</dbReference>
<keyword evidence="3 12" id="KW-0235">DNA replication</keyword>
<dbReference type="EMBL" id="NQWI01000072">
    <property type="protein sequence ID" value="PDW02339.1"/>
    <property type="molecule type" value="Genomic_DNA"/>
</dbReference>
<dbReference type="SUPFAM" id="SSF52540">
    <property type="entry name" value="P-loop containing nucleoside triphosphate hydrolases"/>
    <property type="match status" value="1"/>
</dbReference>
<keyword evidence="5 12" id="KW-0378">Hydrolase</keyword>
<dbReference type="FunFam" id="3.40.50.300:FF:000076">
    <property type="entry name" value="Replicative DNA helicase"/>
    <property type="match status" value="1"/>
</dbReference>